<proteinExistence type="predicted"/>
<name>A0A514TWU0_9CAUD</name>
<dbReference type="Pfam" id="PF05866">
    <property type="entry name" value="RusA"/>
    <property type="match status" value="1"/>
</dbReference>
<dbReference type="RefSeq" id="YP_009965179.1">
    <property type="nucleotide sequence ID" value="NC_051739.1"/>
</dbReference>
<dbReference type="GO" id="GO:0006281">
    <property type="term" value="P:DNA repair"/>
    <property type="evidence" value="ECO:0007669"/>
    <property type="project" value="InterPro"/>
</dbReference>
<dbReference type="InterPro" id="IPR008822">
    <property type="entry name" value="Endonuclease_RusA-like"/>
</dbReference>
<accession>A0A514TWU0</accession>
<dbReference type="KEGG" id="vg:60336901"/>
<evidence type="ECO:0000313" key="2">
    <source>
        <dbReference type="Proteomes" id="UP000320930"/>
    </source>
</evidence>
<dbReference type="InterPro" id="IPR036614">
    <property type="entry name" value="RusA-like_sf"/>
</dbReference>
<dbReference type="GeneID" id="60336901"/>
<dbReference type="Gene3D" id="3.30.1330.70">
    <property type="entry name" value="Holliday junction resolvase RusA"/>
    <property type="match status" value="1"/>
</dbReference>
<gene>
    <name evidence="1" type="primary">56</name>
    <name evidence="1" type="ORF">SEA_PURKY_56</name>
</gene>
<sequence>MTTPTLPLAATPVIEFFVAGIPAPQGSKKAMPIRNKKGELVRINQLESSKKVGPWRDQVTTASRTAMGSRPPLGGPARARLEFVLYRPKTTPKSKATPPAIKYPDVDKLTRAVFDGMGGVVVANDSQIVDVHATKRLAEIGEATGVYVRVEAVAWC</sequence>
<protein>
    <submittedName>
        <fullName evidence="1">RusA-like resolvase</fullName>
    </submittedName>
</protein>
<dbReference type="Proteomes" id="UP000320930">
    <property type="component" value="Segment"/>
</dbReference>
<dbReference type="GO" id="GO:0000287">
    <property type="term" value="F:magnesium ion binding"/>
    <property type="evidence" value="ECO:0007669"/>
    <property type="project" value="InterPro"/>
</dbReference>
<dbReference type="GO" id="GO:0006310">
    <property type="term" value="P:DNA recombination"/>
    <property type="evidence" value="ECO:0007669"/>
    <property type="project" value="InterPro"/>
</dbReference>
<evidence type="ECO:0000313" key="1">
    <source>
        <dbReference type="EMBL" id="QDK01160.1"/>
    </source>
</evidence>
<reference evidence="1 2" key="1">
    <citation type="submission" date="2019-06" db="EMBL/GenBank/DDBJ databases">
        <authorList>
            <person name="English H.B."/>
            <person name="Hanline L.C."/>
            <person name="Salsman M.A."/>
            <person name="Wilgus G.V."/>
            <person name="Purks T."/>
            <person name="Korey C.A."/>
            <person name="Delesalle V.A."/>
            <person name="Garlena R.A."/>
            <person name="Russell D.A."/>
            <person name="Pope W.H."/>
            <person name="Jacobs-Sera D."/>
            <person name="Hatfull G.F."/>
        </authorList>
    </citation>
    <scope>NUCLEOTIDE SEQUENCE [LARGE SCALE GENOMIC DNA]</scope>
</reference>
<dbReference type="EMBL" id="MN096355">
    <property type="protein sequence ID" value="QDK01160.1"/>
    <property type="molecule type" value="Genomic_DNA"/>
</dbReference>
<keyword evidence="2" id="KW-1185">Reference proteome</keyword>
<dbReference type="SUPFAM" id="SSF103084">
    <property type="entry name" value="Holliday junction resolvase RusA"/>
    <property type="match status" value="1"/>
</dbReference>
<organism evidence="1 2">
    <name type="scientific">Mycobacterium phage Purky</name>
    <dbReference type="NCBI Taxonomy" id="2593351"/>
    <lineage>
        <taxon>Viruses</taxon>
        <taxon>Duplodnaviria</taxon>
        <taxon>Heunggongvirae</taxon>
        <taxon>Uroviricota</taxon>
        <taxon>Caudoviricetes</taxon>
        <taxon>Pclasvirinae</taxon>
        <taxon>Purkyvirus</taxon>
        <taxon>Purkyvirus purky</taxon>
    </lineage>
</organism>